<dbReference type="GO" id="GO:0005634">
    <property type="term" value="C:nucleus"/>
    <property type="evidence" value="ECO:0007669"/>
    <property type="project" value="TreeGrafter"/>
</dbReference>
<accession>A0A9P1I9Y1</accession>
<evidence type="ECO:0000256" key="7">
    <source>
        <dbReference type="SAM" id="MobiDB-lite"/>
    </source>
</evidence>
<dbReference type="PANTHER" id="PTHR19849">
    <property type="entry name" value="PHOSPHOLIPASE A-2-ACTIVATING PROTEIN"/>
    <property type="match status" value="1"/>
</dbReference>
<dbReference type="PROSITE" id="PS51394">
    <property type="entry name" value="PFU"/>
    <property type="match status" value="1"/>
</dbReference>
<dbReference type="OrthoDB" id="10265988at2759"/>
<dbReference type="GO" id="GO:0043130">
    <property type="term" value="F:ubiquitin binding"/>
    <property type="evidence" value="ECO:0007669"/>
    <property type="project" value="TreeGrafter"/>
</dbReference>
<feature type="repeat" description="WD" evidence="6">
    <location>
        <begin position="196"/>
        <end position="236"/>
    </location>
</feature>
<dbReference type="EMBL" id="CANHGI010000002">
    <property type="protein sequence ID" value="CAI5440958.1"/>
    <property type="molecule type" value="Genomic_DNA"/>
</dbReference>
<dbReference type="GO" id="GO:0043161">
    <property type="term" value="P:proteasome-mediated ubiquitin-dependent protein catabolic process"/>
    <property type="evidence" value="ECO:0007669"/>
    <property type="project" value="TreeGrafter"/>
</dbReference>
<gene>
    <name evidence="10" type="ORF">CAMP_LOCUS3595</name>
</gene>
<name>A0A9P1I9Y1_9PELO</name>
<dbReference type="GO" id="GO:0010992">
    <property type="term" value="P:ubiquitin recycling"/>
    <property type="evidence" value="ECO:0007669"/>
    <property type="project" value="TreeGrafter"/>
</dbReference>
<dbReference type="Pfam" id="PF00400">
    <property type="entry name" value="WD40"/>
    <property type="match status" value="3"/>
</dbReference>
<dbReference type="AlphaFoldDB" id="A0A9P1I9Y1"/>
<keyword evidence="5" id="KW-0677">Repeat</keyword>
<evidence type="ECO:0000256" key="4">
    <source>
        <dbReference type="ARBA" id="ARBA00022574"/>
    </source>
</evidence>
<feature type="domain" description="PUL" evidence="9">
    <location>
        <begin position="582"/>
        <end position="854"/>
    </location>
</feature>
<evidence type="ECO:0000313" key="11">
    <source>
        <dbReference type="Proteomes" id="UP001152747"/>
    </source>
</evidence>
<dbReference type="SUPFAM" id="SSF50978">
    <property type="entry name" value="WD40 repeat-like"/>
    <property type="match status" value="1"/>
</dbReference>
<protein>
    <recommendedName>
        <fullName evidence="12">Phospholipase A-2-activating protein</fullName>
    </recommendedName>
</protein>
<dbReference type="GO" id="GO:0005737">
    <property type="term" value="C:cytoplasm"/>
    <property type="evidence" value="ECO:0007669"/>
    <property type="project" value="UniProtKB-SubCell"/>
</dbReference>
<sequence>MADAEMTELAAPKTYALSNLVNAHKGDVKALCLTKSGVIISAGRDENVTFWNKKAGEYSATLHFKQPKGIVVNSLAYAETENGWRLFAGRKDGSMAMYGSGNPDPIQVYKEHENNVCCLHINEKHGVLLSGSWDTHVILWPLNDLDKPEFSALQLVGHSLSVWALASFPEREDYYLTASADKTIRFWKRDETVDIFKGHDDVVRALAVLSNTHFLSAGNDGNIIYWSIEAGTCLGKFKTKSHDFIYSLTLCDSHILTTGEEGTLEFWSIFGGAKERDLKIESELVLQTPSSSTWDSKVLPSSDIAVAGSDGRIFIFSKDPQRHIKDDLREAYDAEIVVKIANQQKSQSSQQNDTVVIKVALDDGPAKMELRYVKGTDPQLTAEKFVTDHQLPISYTNEVVDYICQNIPEARMAREKATRNLQPGQRKMLEGNTYDHVFDVTLENGTVLKMPYNRNEDPDYAAQRFVEKHNLPVKFLGQLSQLIRSEMSGNSAATSDFYDPFTGSGRYVPGGNAGAGAGGYEDPFTGGGRYVPGGAGSGGNSGGFSGDPLTGDGGYRASVENTGQHAVPLSSLPTDKKRPRGPLVPVPDYFLFGPAGASQKVVAKLKEFNEKQESHFQLSPEQISALETLLTVQNLSADSASTAQTAFEIAFQWPIVDLVPVLDFFRIALLHPALNQYFCGDRHRGNELVQKLIAILVSEPADIAVRVFVCRVIANAFSQTAGRNLFSTSELSVIVVLVVKQLENSKPILQLAATSALANWSLSLLQQSQDCAQLGPREDILRAVIGGIENISSFGGISEDALIRLLQTIVTLMWGESNVIKLAKNRDMQSIAARIKDAVVSENGKNVARDIVEMTHAV</sequence>
<dbReference type="InterPro" id="IPR011989">
    <property type="entry name" value="ARM-like"/>
</dbReference>
<feature type="domain" description="PFU" evidence="8">
    <location>
        <begin position="392"/>
        <end position="497"/>
    </location>
</feature>
<comment type="caution">
    <text evidence="10">The sequence shown here is derived from an EMBL/GenBank/DDBJ whole genome shotgun (WGS) entry which is preliminary data.</text>
</comment>
<proteinExistence type="inferred from homology"/>
<feature type="repeat" description="WD" evidence="6">
    <location>
        <begin position="21"/>
        <end position="61"/>
    </location>
</feature>
<dbReference type="InterPro" id="IPR036322">
    <property type="entry name" value="WD40_repeat_dom_sf"/>
</dbReference>
<keyword evidence="4 6" id="KW-0853">WD repeat</keyword>
<dbReference type="Gene3D" id="2.130.10.10">
    <property type="entry name" value="YVTN repeat-like/Quinoprotein amine dehydrogenase"/>
    <property type="match status" value="1"/>
</dbReference>
<dbReference type="PROSITE" id="PS50294">
    <property type="entry name" value="WD_REPEATS_REGION"/>
    <property type="match status" value="1"/>
</dbReference>
<evidence type="ECO:0000256" key="6">
    <source>
        <dbReference type="PROSITE-ProRule" id="PRU00221"/>
    </source>
</evidence>
<feature type="region of interest" description="Disordered" evidence="7">
    <location>
        <begin position="538"/>
        <end position="559"/>
    </location>
</feature>
<dbReference type="Pfam" id="PF08324">
    <property type="entry name" value="PUL"/>
    <property type="match status" value="1"/>
</dbReference>
<evidence type="ECO:0000256" key="5">
    <source>
        <dbReference type="ARBA" id="ARBA00022737"/>
    </source>
</evidence>
<dbReference type="PROSITE" id="PS51396">
    <property type="entry name" value="PUL"/>
    <property type="match status" value="1"/>
</dbReference>
<dbReference type="InterPro" id="IPR013535">
    <property type="entry name" value="PUL_dom"/>
</dbReference>
<feature type="repeat" description="WD" evidence="6">
    <location>
        <begin position="109"/>
        <end position="143"/>
    </location>
</feature>
<dbReference type="InterPro" id="IPR038122">
    <property type="entry name" value="PFU_sf"/>
</dbReference>
<evidence type="ECO:0000256" key="2">
    <source>
        <dbReference type="ARBA" id="ARBA00008495"/>
    </source>
</evidence>
<comment type="subcellular location">
    <subcellularLocation>
        <location evidence="1">Cytoplasm</location>
    </subcellularLocation>
</comment>
<evidence type="ECO:0000313" key="10">
    <source>
        <dbReference type="EMBL" id="CAI5440958.1"/>
    </source>
</evidence>
<feature type="repeat" description="WD" evidence="6">
    <location>
        <begin position="155"/>
        <end position="188"/>
    </location>
</feature>
<dbReference type="Pfam" id="PF09070">
    <property type="entry name" value="PFU"/>
    <property type="match status" value="2"/>
</dbReference>
<dbReference type="SMART" id="SM00320">
    <property type="entry name" value="WD40"/>
    <property type="match status" value="6"/>
</dbReference>
<dbReference type="InterPro" id="IPR015943">
    <property type="entry name" value="WD40/YVTN_repeat-like_dom_sf"/>
</dbReference>
<dbReference type="Gene3D" id="3.10.20.870">
    <property type="entry name" value="PFU (PLAA family ubiquitin binding), C-terminal domain"/>
    <property type="match status" value="2"/>
</dbReference>
<keyword evidence="11" id="KW-1185">Reference proteome</keyword>
<dbReference type="InterPro" id="IPR001680">
    <property type="entry name" value="WD40_rpt"/>
</dbReference>
<reference evidence="10" key="1">
    <citation type="submission" date="2022-11" db="EMBL/GenBank/DDBJ databases">
        <authorList>
            <person name="Kikuchi T."/>
        </authorList>
    </citation>
    <scope>NUCLEOTIDE SEQUENCE</scope>
    <source>
        <strain evidence="10">PS1010</strain>
    </source>
</reference>
<evidence type="ECO:0000259" key="9">
    <source>
        <dbReference type="PROSITE" id="PS51396"/>
    </source>
</evidence>
<evidence type="ECO:0000256" key="3">
    <source>
        <dbReference type="ARBA" id="ARBA00022490"/>
    </source>
</evidence>
<keyword evidence="3" id="KW-0963">Cytoplasm</keyword>
<evidence type="ECO:0008006" key="12">
    <source>
        <dbReference type="Google" id="ProtNLM"/>
    </source>
</evidence>
<comment type="similarity">
    <text evidence="2">Belongs to the WD repeat PLAP family.</text>
</comment>
<organism evidence="10 11">
    <name type="scientific">Caenorhabditis angaria</name>
    <dbReference type="NCBI Taxonomy" id="860376"/>
    <lineage>
        <taxon>Eukaryota</taxon>
        <taxon>Metazoa</taxon>
        <taxon>Ecdysozoa</taxon>
        <taxon>Nematoda</taxon>
        <taxon>Chromadorea</taxon>
        <taxon>Rhabditida</taxon>
        <taxon>Rhabditina</taxon>
        <taxon>Rhabditomorpha</taxon>
        <taxon>Rhabditoidea</taxon>
        <taxon>Rhabditidae</taxon>
        <taxon>Peloderinae</taxon>
        <taxon>Caenorhabditis</taxon>
    </lineage>
</organism>
<dbReference type="InterPro" id="IPR015155">
    <property type="entry name" value="PFU"/>
</dbReference>
<dbReference type="Gene3D" id="1.25.10.10">
    <property type="entry name" value="Leucine-rich Repeat Variant"/>
    <property type="match status" value="1"/>
</dbReference>
<evidence type="ECO:0000259" key="8">
    <source>
        <dbReference type="PROSITE" id="PS51394"/>
    </source>
</evidence>
<evidence type="ECO:0000256" key="1">
    <source>
        <dbReference type="ARBA" id="ARBA00004496"/>
    </source>
</evidence>
<dbReference type="Proteomes" id="UP001152747">
    <property type="component" value="Unassembled WGS sequence"/>
</dbReference>
<dbReference type="PANTHER" id="PTHR19849:SF0">
    <property type="entry name" value="PHOSPHOLIPASE A-2-ACTIVATING PROTEIN"/>
    <property type="match status" value="1"/>
</dbReference>
<dbReference type="PROSITE" id="PS50082">
    <property type="entry name" value="WD_REPEATS_2"/>
    <property type="match status" value="4"/>
</dbReference>